<reference evidence="5 6" key="1">
    <citation type="submission" date="2021-05" db="EMBL/GenBank/DDBJ databases">
        <title>Roseococcus sp. XZZS9, whole genome shotgun sequencing project.</title>
        <authorList>
            <person name="Zhao G."/>
            <person name="Shen L."/>
        </authorList>
    </citation>
    <scope>NUCLEOTIDE SEQUENCE [LARGE SCALE GENOMIC DNA]</scope>
    <source>
        <strain evidence="5 6">XZZS9</strain>
    </source>
</reference>
<feature type="domain" description="EAL" evidence="3">
    <location>
        <begin position="353"/>
        <end position="607"/>
    </location>
</feature>
<dbReference type="InterPro" id="IPR029787">
    <property type="entry name" value="Nucleotide_cyclase"/>
</dbReference>
<dbReference type="EMBL" id="JAHCDA010000001">
    <property type="protein sequence ID" value="MBS7810753.1"/>
    <property type="molecule type" value="Genomic_DNA"/>
</dbReference>
<dbReference type="CDD" id="cd01949">
    <property type="entry name" value="GGDEF"/>
    <property type="match status" value="1"/>
</dbReference>
<dbReference type="Gene3D" id="3.20.20.450">
    <property type="entry name" value="EAL domain"/>
    <property type="match status" value="1"/>
</dbReference>
<dbReference type="Gene3D" id="3.30.70.270">
    <property type="match status" value="1"/>
</dbReference>
<dbReference type="SMART" id="SM00052">
    <property type="entry name" value="EAL"/>
    <property type="match status" value="1"/>
</dbReference>
<dbReference type="CDD" id="cd01948">
    <property type="entry name" value="EAL"/>
    <property type="match status" value="1"/>
</dbReference>
<dbReference type="InterPro" id="IPR000160">
    <property type="entry name" value="GGDEF_dom"/>
</dbReference>
<proteinExistence type="predicted"/>
<evidence type="ECO:0000313" key="5">
    <source>
        <dbReference type="EMBL" id="MBS7810753.1"/>
    </source>
</evidence>
<name>A0ABS5QDU4_9PROT</name>
<dbReference type="SUPFAM" id="SSF55073">
    <property type="entry name" value="Nucleotide cyclase"/>
    <property type="match status" value="1"/>
</dbReference>
<keyword evidence="1" id="KW-0472">Membrane</keyword>
<evidence type="ECO:0000313" key="6">
    <source>
        <dbReference type="Proteomes" id="UP000766336"/>
    </source>
</evidence>
<dbReference type="InterPro" id="IPR000014">
    <property type="entry name" value="PAS"/>
</dbReference>
<feature type="domain" description="PAS" evidence="2">
    <location>
        <begin position="81"/>
        <end position="110"/>
    </location>
</feature>
<dbReference type="PANTHER" id="PTHR33121:SF70">
    <property type="entry name" value="SIGNALING PROTEIN YKOW"/>
    <property type="match status" value="1"/>
</dbReference>
<keyword evidence="6" id="KW-1185">Reference proteome</keyword>
<dbReference type="SUPFAM" id="SSF141868">
    <property type="entry name" value="EAL domain-like"/>
    <property type="match status" value="1"/>
</dbReference>
<dbReference type="PROSITE" id="PS50883">
    <property type="entry name" value="EAL"/>
    <property type="match status" value="1"/>
</dbReference>
<dbReference type="InterPro" id="IPR035919">
    <property type="entry name" value="EAL_sf"/>
</dbReference>
<dbReference type="Pfam" id="PF00990">
    <property type="entry name" value="GGDEF"/>
    <property type="match status" value="1"/>
</dbReference>
<organism evidence="5 6">
    <name type="scientific">Roseococcus pinisoli</name>
    <dbReference type="NCBI Taxonomy" id="2835040"/>
    <lineage>
        <taxon>Bacteria</taxon>
        <taxon>Pseudomonadati</taxon>
        <taxon>Pseudomonadota</taxon>
        <taxon>Alphaproteobacteria</taxon>
        <taxon>Acetobacterales</taxon>
        <taxon>Roseomonadaceae</taxon>
        <taxon>Roseococcus</taxon>
    </lineage>
</organism>
<evidence type="ECO:0000259" key="2">
    <source>
        <dbReference type="PROSITE" id="PS50112"/>
    </source>
</evidence>
<keyword evidence="1" id="KW-1133">Transmembrane helix</keyword>
<evidence type="ECO:0000259" key="4">
    <source>
        <dbReference type="PROSITE" id="PS50887"/>
    </source>
</evidence>
<sequence>MPSHPRLSLPIVAGAVLVAPTMLLAGSLGAPAWHGLATLPLMATACWSLDRWREWRMRRAVVAFLMAPASPASAFAPAHGLLEDAPVGLWEVDAEGRTLFANRQLARLFGGEAPVSLAASGVAWPEEGALAAVGEGGAVLSLPGKPDRRLLVTASPWSGDGLGRRMLSVLDVTRFPAGRPSREVPPGQDPLTGLANRAALQAGLAEMAIDPGGGLLLLIDLDHFKSANERHGHDAGDALLREAARRLREAVRPSDLVSRLSGDKFAILVFGAQAEAAEEIAGRVREALAPRAAIEGAELSLAASIGIARAPEHGLDGEALLRAALLALREAKAQGRNTVVLFEARLRDRSERRAALREALAEALEAGELVLHLQPQQDLQAQRMVGAEALIRWNSRRLGRWIPPGEMLPAASEAGLMPALDRFVLREAVRMIAGWGDRPDAPRVLGINISVTTLRDPAFAEEVAAALILAGVVPSRLEIEIPENLAIRDLPGVARTLAALRELGVPLALDDFGGGHSGLPHVVRLPVQRLKLDRSIVAGLPDPKSYAVLRATVTLARAMGIEVVGEGVETQSQAFALRRAGCNIIQGYLIARPMPMVELVPPLPEQGAVSRQARA</sequence>
<dbReference type="PANTHER" id="PTHR33121">
    <property type="entry name" value="CYCLIC DI-GMP PHOSPHODIESTERASE PDEF"/>
    <property type="match status" value="1"/>
</dbReference>
<dbReference type="Pfam" id="PF00563">
    <property type="entry name" value="EAL"/>
    <property type="match status" value="1"/>
</dbReference>
<dbReference type="NCBIfam" id="TIGR00254">
    <property type="entry name" value="GGDEF"/>
    <property type="match status" value="1"/>
</dbReference>
<feature type="domain" description="GGDEF" evidence="4">
    <location>
        <begin position="212"/>
        <end position="344"/>
    </location>
</feature>
<feature type="transmembrane region" description="Helical" evidence="1">
    <location>
        <begin position="7"/>
        <end position="26"/>
    </location>
</feature>
<dbReference type="InterPro" id="IPR050706">
    <property type="entry name" value="Cyclic-di-GMP_PDE-like"/>
</dbReference>
<dbReference type="InterPro" id="IPR043128">
    <property type="entry name" value="Rev_trsase/Diguanyl_cyclase"/>
</dbReference>
<dbReference type="RefSeq" id="WP_213669356.1">
    <property type="nucleotide sequence ID" value="NZ_JAHCDA010000001.1"/>
</dbReference>
<dbReference type="Proteomes" id="UP000766336">
    <property type="component" value="Unassembled WGS sequence"/>
</dbReference>
<dbReference type="PROSITE" id="PS50887">
    <property type="entry name" value="GGDEF"/>
    <property type="match status" value="1"/>
</dbReference>
<gene>
    <name evidence="5" type="ORF">KHU32_07375</name>
</gene>
<evidence type="ECO:0000259" key="3">
    <source>
        <dbReference type="PROSITE" id="PS50883"/>
    </source>
</evidence>
<protein>
    <submittedName>
        <fullName evidence="5">EAL domain-containing protein</fullName>
    </submittedName>
</protein>
<dbReference type="InterPro" id="IPR001633">
    <property type="entry name" value="EAL_dom"/>
</dbReference>
<keyword evidence="1" id="KW-0812">Transmembrane</keyword>
<dbReference type="PROSITE" id="PS50112">
    <property type="entry name" value="PAS"/>
    <property type="match status" value="1"/>
</dbReference>
<accession>A0ABS5QDU4</accession>
<comment type="caution">
    <text evidence="5">The sequence shown here is derived from an EMBL/GenBank/DDBJ whole genome shotgun (WGS) entry which is preliminary data.</text>
</comment>
<dbReference type="SMART" id="SM00267">
    <property type="entry name" value="GGDEF"/>
    <property type="match status" value="1"/>
</dbReference>
<evidence type="ECO:0000256" key="1">
    <source>
        <dbReference type="SAM" id="Phobius"/>
    </source>
</evidence>